<evidence type="ECO:0000313" key="2">
    <source>
        <dbReference type="EMBL" id="KYG32324.1"/>
    </source>
</evidence>
<dbReference type="STRING" id="519424.AZF04_06050"/>
<dbReference type="EMBL" id="LTAO01000012">
    <property type="protein sequence ID" value="KYG32324.1"/>
    <property type="molecule type" value="Genomic_DNA"/>
</dbReference>
<feature type="transmembrane region" description="Helical" evidence="1">
    <location>
        <begin position="21"/>
        <end position="43"/>
    </location>
</feature>
<keyword evidence="3" id="KW-1185">Reference proteome</keyword>
<reference evidence="2" key="1">
    <citation type="submission" date="2016-02" db="EMBL/GenBank/DDBJ databases">
        <title>Genome sequence of Bacillus trypoxylicola KCTC 13244(T).</title>
        <authorList>
            <person name="Jeong H."/>
            <person name="Park S.-H."/>
            <person name="Choi S.-K."/>
        </authorList>
    </citation>
    <scope>NUCLEOTIDE SEQUENCE [LARGE SCALE GENOMIC DNA]</scope>
    <source>
        <strain evidence="2">KCTC 13244</strain>
    </source>
</reference>
<proteinExistence type="predicted"/>
<evidence type="ECO:0000313" key="3">
    <source>
        <dbReference type="Proteomes" id="UP000075806"/>
    </source>
</evidence>
<evidence type="ECO:0000256" key="1">
    <source>
        <dbReference type="SAM" id="Phobius"/>
    </source>
</evidence>
<protein>
    <submittedName>
        <fullName evidence="2">Uncharacterized protein</fullName>
    </submittedName>
</protein>
<name>A0A161PHH9_9BACI</name>
<organism evidence="2 3">
    <name type="scientific">Alkalihalobacillus trypoxylicola</name>
    <dbReference type="NCBI Taxonomy" id="519424"/>
    <lineage>
        <taxon>Bacteria</taxon>
        <taxon>Bacillati</taxon>
        <taxon>Bacillota</taxon>
        <taxon>Bacilli</taxon>
        <taxon>Bacillales</taxon>
        <taxon>Bacillaceae</taxon>
        <taxon>Alkalihalobacillus</taxon>
    </lineage>
</organism>
<gene>
    <name evidence="2" type="ORF">AZF04_06050</name>
</gene>
<dbReference type="RefSeq" id="WP_061948600.1">
    <property type="nucleotide sequence ID" value="NZ_LTAO01000012.1"/>
</dbReference>
<comment type="caution">
    <text evidence="2">The sequence shown here is derived from an EMBL/GenBank/DDBJ whole genome shotgun (WGS) entry which is preliminary data.</text>
</comment>
<dbReference type="Proteomes" id="UP000075806">
    <property type="component" value="Unassembled WGS sequence"/>
</dbReference>
<keyword evidence="1" id="KW-1133">Transmembrane helix</keyword>
<dbReference type="AlphaFoldDB" id="A0A161PHH9"/>
<keyword evidence="1" id="KW-0812">Transmembrane</keyword>
<keyword evidence="1" id="KW-0472">Membrane</keyword>
<accession>A0A161PHH9</accession>
<sequence length="117" mass="13374">MGDHSGKNTNDQDLIQLSEDLIYYSTILSALSSIMSLIGVMIARDVSQRESSAEAEDAASLFSASFRQPENTSNPYRDYPNIPDNLHAQMHFMRTELNRVNKELRKLQLQLDSWKRP</sequence>